<organism evidence="8 9">
    <name type="scientific">Salinirubellus salinus</name>
    <dbReference type="NCBI Taxonomy" id="1364945"/>
    <lineage>
        <taxon>Archaea</taxon>
        <taxon>Methanobacteriati</taxon>
        <taxon>Methanobacteriota</taxon>
        <taxon>Stenosarchaea group</taxon>
        <taxon>Halobacteria</taxon>
        <taxon>Halobacteriales</taxon>
        <taxon>Natronomonadaceae</taxon>
        <taxon>Salinirubellus</taxon>
    </lineage>
</organism>
<evidence type="ECO:0000256" key="4">
    <source>
        <dbReference type="ARBA" id="ARBA00022825"/>
    </source>
</evidence>
<keyword evidence="4 5" id="KW-0720">Serine protease</keyword>
<dbReference type="InterPro" id="IPR015500">
    <property type="entry name" value="Peptidase_S8_subtilisin-rel"/>
</dbReference>
<dbReference type="Gene3D" id="3.40.50.200">
    <property type="entry name" value="Peptidase S8/S53 domain"/>
    <property type="match status" value="1"/>
</dbReference>
<feature type="active site" description="Charge relay system" evidence="5">
    <location>
        <position position="187"/>
    </location>
</feature>
<dbReference type="InterPro" id="IPR036852">
    <property type="entry name" value="Peptidase_S8/S53_dom_sf"/>
</dbReference>
<accession>A0A9E7R4I1</accession>
<evidence type="ECO:0000256" key="6">
    <source>
        <dbReference type="RuleBase" id="RU003355"/>
    </source>
</evidence>
<dbReference type="InterPro" id="IPR000209">
    <property type="entry name" value="Peptidase_S8/S53_dom"/>
</dbReference>
<dbReference type="KEGG" id="ssai:N0B31_05370"/>
<dbReference type="PROSITE" id="PS00137">
    <property type="entry name" value="SUBTILASE_HIS"/>
    <property type="match status" value="1"/>
</dbReference>
<dbReference type="InterPro" id="IPR006311">
    <property type="entry name" value="TAT_signal"/>
</dbReference>
<evidence type="ECO:0000313" key="9">
    <source>
        <dbReference type="Proteomes" id="UP001057580"/>
    </source>
</evidence>
<dbReference type="InterPro" id="IPR023828">
    <property type="entry name" value="Peptidase_S8_Ser-AS"/>
</dbReference>
<evidence type="ECO:0000256" key="1">
    <source>
        <dbReference type="ARBA" id="ARBA00011073"/>
    </source>
</evidence>
<keyword evidence="3 5" id="KW-0378">Hydrolase</keyword>
<feature type="active site" description="Charge relay system" evidence="5">
    <location>
        <position position="386"/>
    </location>
</feature>
<dbReference type="Proteomes" id="UP001057580">
    <property type="component" value="Chromosome"/>
</dbReference>
<name>A0A9E7R4I1_9EURY</name>
<dbReference type="PANTHER" id="PTHR43806">
    <property type="entry name" value="PEPTIDASE S8"/>
    <property type="match status" value="1"/>
</dbReference>
<dbReference type="InterPro" id="IPR023827">
    <property type="entry name" value="Peptidase_S8_Asp-AS"/>
</dbReference>
<keyword evidence="9" id="KW-1185">Reference proteome</keyword>
<dbReference type="AlphaFoldDB" id="A0A9E7R4I1"/>
<gene>
    <name evidence="8" type="ORF">N0B31_05370</name>
</gene>
<dbReference type="PROSITE" id="PS51318">
    <property type="entry name" value="TAT"/>
    <property type="match status" value="1"/>
</dbReference>
<dbReference type="PROSITE" id="PS00136">
    <property type="entry name" value="SUBTILASE_ASP"/>
    <property type="match status" value="1"/>
</dbReference>
<dbReference type="PANTHER" id="PTHR43806:SF11">
    <property type="entry name" value="CEREVISIN-RELATED"/>
    <property type="match status" value="1"/>
</dbReference>
<feature type="domain" description="Peptidase S8/S53" evidence="7">
    <location>
        <begin position="140"/>
        <end position="433"/>
    </location>
</feature>
<dbReference type="PRINTS" id="PR00723">
    <property type="entry name" value="SUBTILISIN"/>
</dbReference>
<dbReference type="PROSITE" id="PS00138">
    <property type="entry name" value="SUBTILASE_SER"/>
    <property type="match status" value="1"/>
</dbReference>
<dbReference type="SUPFAM" id="SSF52743">
    <property type="entry name" value="Subtilisin-like"/>
    <property type="match status" value="1"/>
</dbReference>
<dbReference type="Pfam" id="PF00082">
    <property type="entry name" value="Peptidase_S8"/>
    <property type="match status" value="1"/>
</dbReference>
<dbReference type="GO" id="GO:0006508">
    <property type="term" value="P:proteolysis"/>
    <property type="evidence" value="ECO:0007669"/>
    <property type="project" value="UniProtKB-KW"/>
</dbReference>
<protein>
    <submittedName>
        <fullName evidence="8">S8 family serine peptidase</fullName>
    </submittedName>
</protein>
<dbReference type="GeneID" id="74941830"/>
<evidence type="ECO:0000256" key="2">
    <source>
        <dbReference type="ARBA" id="ARBA00022670"/>
    </source>
</evidence>
<proteinExistence type="inferred from homology"/>
<evidence type="ECO:0000256" key="3">
    <source>
        <dbReference type="ARBA" id="ARBA00022801"/>
    </source>
</evidence>
<dbReference type="InterPro" id="IPR050131">
    <property type="entry name" value="Peptidase_S8_subtilisin-like"/>
</dbReference>
<dbReference type="PROSITE" id="PS51892">
    <property type="entry name" value="SUBTILASE"/>
    <property type="match status" value="1"/>
</dbReference>
<evidence type="ECO:0000259" key="7">
    <source>
        <dbReference type="Pfam" id="PF00082"/>
    </source>
</evidence>
<dbReference type="InterPro" id="IPR022398">
    <property type="entry name" value="Peptidase_S8_His-AS"/>
</dbReference>
<keyword evidence="2 5" id="KW-0645">Protease</keyword>
<comment type="similarity">
    <text evidence="1 5 6">Belongs to the peptidase S8 family.</text>
</comment>
<reference evidence="8" key="1">
    <citation type="submission" date="2022-09" db="EMBL/GenBank/DDBJ databases">
        <title>Diverse halophilic archaea isolated from saline environments.</title>
        <authorList>
            <person name="Cui H.-L."/>
        </authorList>
    </citation>
    <scope>NUCLEOTIDE SEQUENCE</scope>
    <source>
        <strain evidence="8">ZS-35-S2</strain>
    </source>
</reference>
<evidence type="ECO:0000256" key="5">
    <source>
        <dbReference type="PROSITE-ProRule" id="PRU01240"/>
    </source>
</evidence>
<dbReference type="GO" id="GO:0004252">
    <property type="term" value="F:serine-type endopeptidase activity"/>
    <property type="evidence" value="ECO:0007669"/>
    <property type="project" value="UniProtKB-UniRule"/>
</dbReference>
<feature type="active site" description="Charge relay system" evidence="5">
    <location>
        <position position="149"/>
    </location>
</feature>
<dbReference type="EMBL" id="CP104003">
    <property type="protein sequence ID" value="UWM55715.1"/>
    <property type="molecule type" value="Genomic_DNA"/>
</dbReference>
<evidence type="ECO:0000313" key="8">
    <source>
        <dbReference type="EMBL" id="UWM55715.1"/>
    </source>
</evidence>
<sequence length="447" mass="45768">MSRDNSDRTLARRTLLRGAGAIGATLVCTGLASASSGDAQYLVSTSNAKARQRIERAGFTVRHVLAEGSVAVVTGPAGATDELRGIGSVSAVTRDVTVELSPPEVDADASSTPGEDAALRDLQWDKDLIRASEAHEVATGDGSRIAIVDTGIDLDHPDLGNVNEDLGAAFVANDDVPEIGPGDSGYHGTHCAGIAAATGEVGVVGVAPEAELVPIRVFPADGGATFGDILKGIDYAAEIGADVANFSLGIPGVQQPGADLNKLKANVQRVFQSAVRRGTVITGSAGNDSGNLQQGGGFTLPNSVPAVITISATSPADTLSFYSNYGTSDIDVAAPGGWYETIPRTLGETGEPDDIPYPFNGVLSTWPTTLDSSVELPGYDFISGTSMAAPQVAGLVGLVRSLDADLNANQVESVVERGADLTDGKSGYQFGAGRVDAKETLSLVDDT</sequence>
<dbReference type="RefSeq" id="WP_260594826.1">
    <property type="nucleotide sequence ID" value="NZ_CP104003.1"/>
</dbReference>